<name>A0ACC7NI11_9BURK</name>
<accession>A0ACC7NI11</accession>
<keyword evidence="2" id="KW-1185">Reference proteome</keyword>
<proteinExistence type="predicted"/>
<organism evidence="1 2">
    <name type="scientific">Paraburkholderia rhynchosiae</name>
    <dbReference type="NCBI Taxonomy" id="487049"/>
    <lineage>
        <taxon>Bacteria</taxon>
        <taxon>Pseudomonadati</taxon>
        <taxon>Pseudomonadota</taxon>
        <taxon>Betaproteobacteria</taxon>
        <taxon>Burkholderiales</taxon>
        <taxon>Burkholderiaceae</taxon>
        <taxon>Paraburkholderia</taxon>
    </lineage>
</organism>
<gene>
    <name evidence="1" type="ORF">PQR01_26535</name>
</gene>
<reference evidence="1 2" key="1">
    <citation type="journal article" date="2024" name="Chem. Sci.">
        <title>Discovery of megapolipeptins by genome mining of a Burkholderiales bacteria collection.</title>
        <authorList>
            <person name="Paulo B.S."/>
            <person name="Recchia M.J.J."/>
            <person name="Lee S."/>
            <person name="Fergusson C.H."/>
            <person name="Romanowski S.B."/>
            <person name="Hernandez A."/>
            <person name="Krull N."/>
            <person name="Liu D.Y."/>
            <person name="Cavanagh H."/>
            <person name="Bos A."/>
            <person name="Gray C.A."/>
            <person name="Murphy B.T."/>
            <person name="Linington R.G."/>
            <person name="Eustaquio A.S."/>
        </authorList>
    </citation>
    <scope>NUCLEOTIDE SEQUENCE [LARGE SCALE GENOMIC DNA]</scope>
    <source>
        <strain evidence="1 2">RL18-126-BIB-B</strain>
    </source>
</reference>
<dbReference type="Proteomes" id="UP001629235">
    <property type="component" value="Unassembled WGS sequence"/>
</dbReference>
<comment type="caution">
    <text evidence="1">The sequence shown here is derived from an EMBL/GenBank/DDBJ whole genome shotgun (WGS) entry which is preliminary data.</text>
</comment>
<sequence length="99" mass="10687">MEGGLNMHRTYGYKGFTIAVEAESVSGIPRGKVLSVPVGYVAVVYISLGVSPATIQPLRFGRDNDCPFATEAETLMRGYGAAQRIIDGIIVTHTPWSTR</sequence>
<evidence type="ECO:0000313" key="2">
    <source>
        <dbReference type="Proteomes" id="UP001629235"/>
    </source>
</evidence>
<evidence type="ECO:0000313" key="1">
    <source>
        <dbReference type="EMBL" id="MFM0106949.1"/>
    </source>
</evidence>
<protein>
    <submittedName>
        <fullName evidence="1">Uncharacterized protein</fullName>
    </submittedName>
</protein>
<dbReference type="EMBL" id="JAQQDW010000067">
    <property type="protein sequence ID" value="MFM0106949.1"/>
    <property type="molecule type" value="Genomic_DNA"/>
</dbReference>